<keyword evidence="2" id="KW-1185">Reference proteome</keyword>
<dbReference type="Proteomes" id="UP001060085">
    <property type="component" value="Linkage Group LG05"/>
</dbReference>
<accession>A0ACC0APC8</accession>
<sequence length="449" mass="49660">MAPSSKIQSLVFTVRRQKAELIRPSKSTPHEIKYLSDIDDQEGLRFQIPVIQFYRCCDPSMKGKDPVKIIREAISETLVFYYPLAGRLKQAQNRKLFVDCNSEGFGEALQPPFPCLEELLYDVPGSTGVLDCPLLLIQVTRLLCGGFIFALRLNHTMSDAAGLVQFMTAVGEIARGAKSPSIAPVWQRQLLNSRNPPRVTCTHLEYDDVPDIKGTIIPLDDMVHRSFFFGHKEISALKTLIPPHMKNFSTFEVLTACLWRCRTIALQPDPEEEVRILCIVNARAKFNPPLPVGYYGNAFAFPVAVTTAGKLCKNPLAYALQLVMKAKSDVTEEYMKSLADLMVIKGRPHFTVVRSYLVSDVRGAGFGEVDFGWGKPVYGGPAKGGVGAIPGVASFYIPFVNENGEKGVVVPICLPGFAMKTFVNELNKVLKIETGQSFTTKKSFITSAL</sequence>
<organism evidence="1 2">
    <name type="scientific">Catharanthus roseus</name>
    <name type="common">Madagascar periwinkle</name>
    <name type="synonym">Vinca rosea</name>
    <dbReference type="NCBI Taxonomy" id="4058"/>
    <lineage>
        <taxon>Eukaryota</taxon>
        <taxon>Viridiplantae</taxon>
        <taxon>Streptophyta</taxon>
        <taxon>Embryophyta</taxon>
        <taxon>Tracheophyta</taxon>
        <taxon>Spermatophyta</taxon>
        <taxon>Magnoliopsida</taxon>
        <taxon>eudicotyledons</taxon>
        <taxon>Gunneridae</taxon>
        <taxon>Pentapetalae</taxon>
        <taxon>asterids</taxon>
        <taxon>lamiids</taxon>
        <taxon>Gentianales</taxon>
        <taxon>Apocynaceae</taxon>
        <taxon>Rauvolfioideae</taxon>
        <taxon>Vinceae</taxon>
        <taxon>Catharanthinae</taxon>
        <taxon>Catharanthus</taxon>
    </lineage>
</organism>
<evidence type="ECO:0000313" key="2">
    <source>
        <dbReference type="Proteomes" id="UP001060085"/>
    </source>
</evidence>
<comment type="caution">
    <text evidence="1">The sequence shown here is derived from an EMBL/GenBank/DDBJ whole genome shotgun (WGS) entry which is preliminary data.</text>
</comment>
<protein>
    <submittedName>
        <fullName evidence="1">Uncharacterized protein</fullName>
    </submittedName>
</protein>
<name>A0ACC0APC8_CATRO</name>
<dbReference type="EMBL" id="CM044705">
    <property type="protein sequence ID" value="KAI5662709.1"/>
    <property type="molecule type" value="Genomic_DNA"/>
</dbReference>
<gene>
    <name evidence="1" type="ORF">M9H77_22032</name>
</gene>
<proteinExistence type="predicted"/>
<reference evidence="2" key="1">
    <citation type="journal article" date="2023" name="Nat. Plants">
        <title>Single-cell RNA sequencing provides a high-resolution roadmap for understanding the multicellular compartmentation of specialized metabolism.</title>
        <authorList>
            <person name="Sun S."/>
            <person name="Shen X."/>
            <person name="Li Y."/>
            <person name="Li Y."/>
            <person name="Wang S."/>
            <person name="Li R."/>
            <person name="Zhang H."/>
            <person name="Shen G."/>
            <person name="Guo B."/>
            <person name="Wei J."/>
            <person name="Xu J."/>
            <person name="St-Pierre B."/>
            <person name="Chen S."/>
            <person name="Sun C."/>
        </authorList>
    </citation>
    <scope>NUCLEOTIDE SEQUENCE [LARGE SCALE GENOMIC DNA]</scope>
</reference>
<evidence type="ECO:0000313" key="1">
    <source>
        <dbReference type="EMBL" id="KAI5662709.1"/>
    </source>
</evidence>